<proteinExistence type="inferred from homology"/>
<gene>
    <name evidence="6" type="ORF">KCG44_09440</name>
</gene>
<keyword evidence="2 3" id="KW-0975">Bacterial flagellum</keyword>
<dbReference type="PANTHER" id="PTHR42792:SF2">
    <property type="entry name" value="FLAGELLIN"/>
    <property type="match status" value="1"/>
</dbReference>
<dbReference type="Pfam" id="PF00669">
    <property type="entry name" value="Flagellin_N"/>
    <property type="match status" value="1"/>
</dbReference>
<evidence type="ECO:0000259" key="5">
    <source>
        <dbReference type="Pfam" id="PF00700"/>
    </source>
</evidence>
<comment type="subcellular location">
    <subcellularLocation>
        <location evidence="3">Secreted</location>
    </subcellularLocation>
    <subcellularLocation>
        <location evidence="3">Bacterial flagellum</location>
    </subcellularLocation>
</comment>
<dbReference type="EMBL" id="JAGSPA010000003">
    <property type="protein sequence ID" value="MBV7257005.1"/>
    <property type="molecule type" value="Genomic_DNA"/>
</dbReference>
<evidence type="ECO:0000256" key="2">
    <source>
        <dbReference type="ARBA" id="ARBA00023143"/>
    </source>
</evidence>
<keyword evidence="6" id="KW-0966">Cell projection</keyword>
<dbReference type="InterPro" id="IPR010810">
    <property type="entry name" value="Flagellin_hook_IN_motif"/>
</dbReference>
<protein>
    <recommendedName>
        <fullName evidence="3">Flagellin</fullName>
    </recommendedName>
</protein>
<dbReference type="InterPro" id="IPR001029">
    <property type="entry name" value="Flagellin_N"/>
</dbReference>
<keyword evidence="3" id="KW-0964">Secreted</keyword>
<evidence type="ECO:0000313" key="6">
    <source>
        <dbReference type="EMBL" id="MBV7257005.1"/>
    </source>
</evidence>
<organism evidence="6 7">
    <name type="scientific">Pacificimonas pallii</name>
    <dbReference type="NCBI Taxonomy" id="2827236"/>
    <lineage>
        <taxon>Bacteria</taxon>
        <taxon>Pseudomonadati</taxon>
        <taxon>Pseudomonadota</taxon>
        <taxon>Alphaproteobacteria</taxon>
        <taxon>Sphingomonadales</taxon>
        <taxon>Sphingosinicellaceae</taxon>
        <taxon>Pacificimonas</taxon>
    </lineage>
</organism>
<evidence type="ECO:0000256" key="1">
    <source>
        <dbReference type="ARBA" id="ARBA00005709"/>
    </source>
</evidence>
<comment type="similarity">
    <text evidence="1 3">Belongs to the bacterial flagellin family.</text>
</comment>
<accession>A0ABS6SF56</accession>
<keyword evidence="7" id="KW-1185">Reference proteome</keyword>
<dbReference type="InterPro" id="IPR001492">
    <property type="entry name" value="Flagellin"/>
</dbReference>
<evidence type="ECO:0000259" key="4">
    <source>
        <dbReference type="Pfam" id="PF00669"/>
    </source>
</evidence>
<dbReference type="Pfam" id="PF07196">
    <property type="entry name" value="Flagellin_IN"/>
    <property type="match status" value="1"/>
</dbReference>
<dbReference type="Proteomes" id="UP000722336">
    <property type="component" value="Unassembled WGS sequence"/>
</dbReference>
<name>A0ABS6SF56_9SPHN</name>
<evidence type="ECO:0000256" key="3">
    <source>
        <dbReference type="RuleBase" id="RU362073"/>
    </source>
</evidence>
<dbReference type="PANTHER" id="PTHR42792">
    <property type="entry name" value="FLAGELLIN"/>
    <property type="match status" value="1"/>
</dbReference>
<reference evidence="6 7" key="1">
    <citation type="submission" date="2021-04" db="EMBL/GenBank/DDBJ databases">
        <authorList>
            <person name="Pira H."/>
            <person name="Risdian C."/>
            <person name="Wink J."/>
        </authorList>
    </citation>
    <scope>NUCLEOTIDE SEQUENCE [LARGE SCALE GENOMIC DNA]</scope>
    <source>
        <strain evidence="6 7">WHA3</strain>
    </source>
</reference>
<feature type="domain" description="Flagellin N-terminal" evidence="4">
    <location>
        <begin position="4"/>
        <end position="140"/>
    </location>
</feature>
<dbReference type="InterPro" id="IPR046358">
    <property type="entry name" value="Flagellin_C"/>
</dbReference>
<sequence length="552" mass="55773">MSMINTNVNALRAQSAGSMASKDLGTTMERLSTGKRINSAKDDAAGLAISQRMTSNIRGTAVAIRNANDGISLAQTAEGSLNEVTNMLQRVRELAVQSANGTLSGSNRTSLQSETDQLLAEINNIAKTANFNGLNLLDGSVKNLSLQTGVNASDKVSVSLVEVNTNSLGLTAGGRDGQTISGRVGDLSSIASGDVTINGASAVATDFASGITVDTAKVLAEAINANSAQTGVTATASNNVTSAKPTAETFAAGDLVINDVAIAASANVNELVSNINRADTGVLATLNKDGTITLANSGGKDIKIASTNADDGFTSATNTGFVSLQSNDGKDIKIGGTTADINNFGFNASTDGVSFTGADVTQNVALNAGDVIINGISIGAALADNTNAATQAGLYIDAINAETDRTGVKAVASDSGDGVSLVSTTGGAVRVEGPGLSKVGLVAQGGSDKFTTKLDISSQEAATSALSVIDAALESVTTSRGELGSVQNRLESTVNNLTNTTNNLSAARSRIEDADFAAETTQLAKSQILTQAAQAMLAQANQSQQGVLSLLR</sequence>
<evidence type="ECO:0000313" key="7">
    <source>
        <dbReference type="Proteomes" id="UP000722336"/>
    </source>
</evidence>
<comment type="caution">
    <text evidence="6">The sequence shown here is derived from an EMBL/GenBank/DDBJ whole genome shotgun (WGS) entry which is preliminary data.</text>
</comment>
<feature type="domain" description="Flagellin C-terminal" evidence="5">
    <location>
        <begin position="467"/>
        <end position="551"/>
    </location>
</feature>
<keyword evidence="6" id="KW-0282">Flagellum</keyword>
<keyword evidence="6" id="KW-0969">Cilium</keyword>
<comment type="function">
    <text evidence="3">Flagellin is the subunit protein which polymerizes to form the filaments of bacterial flagella.</text>
</comment>
<dbReference type="Pfam" id="PF00700">
    <property type="entry name" value="Flagellin_C"/>
    <property type="match status" value="1"/>
</dbReference>